<dbReference type="Gene3D" id="3.60.21.10">
    <property type="match status" value="1"/>
</dbReference>
<proteinExistence type="inferred from homology"/>
<evidence type="ECO:0000259" key="5">
    <source>
        <dbReference type="Pfam" id="PF00149"/>
    </source>
</evidence>
<dbReference type="CDD" id="cd00839">
    <property type="entry name" value="MPP_PAPs"/>
    <property type="match status" value="1"/>
</dbReference>
<dbReference type="Pfam" id="PF00149">
    <property type="entry name" value="Metallophos"/>
    <property type="match status" value="1"/>
</dbReference>
<comment type="caution">
    <text evidence="8">The sequence shown here is derived from an EMBL/GenBank/DDBJ whole genome shotgun (WGS) entry which is preliminary data.</text>
</comment>
<organism evidence="8 9">
    <name type="scientific">Blepharisma stoltei</name>
    <dbReference type="NCBI Taxonomy" id="1481888"/>
    <lineage>
        <taxon>Eukaryota</taxon>
        <taxon>Sar</taxon>
        <taxon>Alveolata</taxon>
        <taxon>Ciliophora</taxon>
        <taxon>Postciliodesmatophora</taxon>
        <taxon>Heterotrichea</taxon>
        <taxon>Heterotrichida</taxon>
        <taxon>Blepharismidae</taxon>
        <taxon>Blepharisma</taxon>
    </lineage>
</organism>
<dbReference type="EC" id="3.1.3.2" evidence="3"/>
<feature type="domain" description="Purple acid phosphatase C-terminal" evidence="6">
    <location>
        <begin position="367"/>
        <end position="421"/>
    </location>
</feature>
<feature type="domain" description="Calcineurin-like phosphoesterase" evidence="5">
    <location>
        <begin position="136"/>
        <end position="340"/>
    </location>
</feature>
<comment type="catalytic activity">
    <reaction evidence="3">
        <text>a phosphate monoester + H2O = an alcohol + phosphate</text>
        <dbReference type="Rhea" id="RHEA:15017"/>
        <dbReference type="ChEBI" id="CHEBI:15377"/>
        <dbReference type="ChEBI" id="CHEBI:30879"/>
        <dbReference type="ChEBI" id="CHEBI:43474"/>
        <dbReference type="ChEBI" id="CHEBI:67140"/>
        <dbReference type="EC" id="3.1.3.2"/>
    </reaction>
</comment>
<dbReference type="Proteomes" id="UP001162131">
    <property type="component" value="Unassembled WGS sequence"/>
</dbReference>
<keyword evidence="9" id="KW-1185">Reference proteome</keyword>
<dbReference type="InterPro" id="IPR025733">
    <property type="entry name" value="PAPs_C"/>
</dbReference>
<dbReference type="Gene3D" id="2.60.40.380">
    <property type="entry name" value="Purple acid phosphatase-like, N-terminal"/>
    <property type="match status" value="1"/>
</dbReference>
<comment type="similarity">
    <text evidence="3">Belongs to the metallophosphoesterase superfamily. Purple acid phosphatase family.</text>
</comment>
<dbReference type="GO" id="GO:0046872">
    <property type="term" value="F:metal ion binding"/>
    <property type="evidence" value="ECO:0007669"/>
    <property type="project" value="InterPro"/>
</dbReference>
<dbReference type="InterPro" id="IPR015914">
    <property type="entry name" value="PAPs_N"/>
</dbReference>
<evidence type="ECO:0000313" key="9">
    <source>
        <dbReference type="Proteomes" id="UP001162131"/>
    </source>
</evidence>
<keyword evidence="2" id="KW-0325">Glycoprotein</keyword>
<protein>
    <recommendedName>
        <fullName evidence="3">Purple acid phosphatase</fullName>
        <ecNumber evidence="3">3.1.3.2</ecNumber>
    </recommendedName>
</protein>
<dbReference type="EMBL" id="CAJZBQ010000018">
    <property type="protein sequence ID" value="CAG9317826.1"/>
    <property type="molecule type" value="Genomic_DNA"/>
</dbReference>
<evidence type="ECO:0000259" key="7">
    <source>
        <dbReference type="Pfam" id="PF16656"/>
    </source>
</evidence>
<gene>
    <name evidence="8" type="ORF">BSTOLATCC_MIC19067</name>
</gene>
<dbReference type="InterPro" id="IPR004843">
    <property type="entry name" value="Calcineurin-like_PHP"/>
</dbReference>
<dbReference type="SUPFAM" id="SSF56300">
    <property type="entry name" value="Metallo-dependent phosphatases"/>
    <property type="match status" value="1"/>
</dbReference>
<dbReference type="GO" id="GO:0003993">
    <property type="term" value="F:acid phosphatase activity"/>
    <property type="evidence" value="ECO:0007669"/>
    <property type="project" value="UniProtKB-EC"/>
</dbReference>
<name>A0AAU9IQK1_9CILI</name>
<dbReference type="InterPro" id="IPR008963">
    <property type="entry name" value="Purple_acid_Pase-like_N"/>
</dbReference>
<dbReference type="PANTHER" id="PTHR45867:SF10">
    <property type="entry name" value="PURPLE ACID PHOSPHATASE"/>
    <property type="match status" value="1"/>
</dbReference>
<dbReference type="SUPFAM" id="SSF49363">
    <property type="entry name" value="Purple acid phosphatase, N-terminal domain"/>
    <property type="match status" value="1"/>
</dbReference>
<evidence type="ECO:0000256" key="2">
    <source>
        <dbReference type="ARBA" id="ARBA00023180"/>
    </source>
</evidence>
<dbReference type="Pfam" id="PF14008">
    <property type="entry name" value="Metallophos_C"/>
    <property type="match status" value="1"/>
</dbReference>
<dbReference type="AlphaFoldDB" id="A0AAU9IQK1"/>
<evidence type="ECO:0000256" key="1">
    <source>
        <dbReference type="ARBA" id="ARBA00022729"/>
    </source>
</evidence>
<dbReference type="PANTHER" id="PTHR45867">
    <property type="entry name" value="PURPLE ACID PHOSPHATASE"/>
    <property type="match status" value="1"/>
</dbReference>
<feature type="chain" id="PRO_5043964524" description="Purple acid phosphatase" evidence="4">
    <location>
        <begin position="16"/>
        <end position="444"/>
    </location>
</feature>
<accession>A0AAU9IQK1</accession>
<feature type="signal peptide" evidence="4">
    <location>
        <begin position="1"/>
        <end position="15"/>
    </location>
</feature>
<dbReference type="Pfam" id="PF16656">
    <property type="entry name" value="Pur_ac_phosph_N"/>
    <property type="match status" value="1"/>
</dbReference>
<evidence type="ECO:0000256" key="4">
    <source>
        <dbReference type="SAM" id="SignalP"/>
    </source>
</evidence>
<feature type="domain" description="Purple acid phosphatase N-terminal" evidence="7">
    <location>
        <begin position="20"/>
        <end position="116"/>
    </location>
</feature>
<evidence type="ECO:0000259" key="6">
    <source>
        <dbReference type="Pfam" id="PF14008"/>
    </source>
</evidence>
<keyword evidence="1 4" id="KW-0732">Signal</keyword>
<evidence type="ECO:0000256" key="3">
    <source>
        <dbReference type="RuleBase" id="RU361203"/>
    </source>
</evidence>
<keyword evidence="3" id="KW-0378">Hydrolase</keyword>
<dbReference type="InterPro" id="IPR041792">
    <property type="entry name" value="MPP_PAP"/>
</dbReference>
<sequence>MQLLVLIIGFGIAIAGYVHPEQIHLSWTEEINQMRATWATYLNAPPHAAYRPILCGNVPSPSNFTYIGGDTKKFQEGPHFWQNQYIHTTVFENLLPECWYEYKVSNLGSWSKTYLFNGRTPDTSQTFRDVNNSFTLIVFGDWGTGPIGQYTKHLLGEETLTRDYLGILHMGDIAYDLQDEDGKVGDEYLNMIQPIAATYPYMTVPGNHDKADNFTQYINRFNMPNNGVNQGTSFFYSFNLGPAHFIMYNTNPYFKNASQASADLQTQWLVNDLAIANSQRSIRPWIIVLAHHPLYCSQDWFEEGSQNDCGTQPAVIKPILEDLWYSNSVDLALQAHVHNYERDAAIYKNQTIPSQYDGQNIHINPNAPVYITSGNAGNTLGHNDPASTTPQPWARYLSNDYGYGRLTVYNQTHLFWEQFSAVALTEIDYVWIIKDQPRYKPVLS</sequence>
<evidence type="ECO:0000313" key="8">
    <source>
        <dbReference type="EMBL" id="CAG9317826.1"/>
    </source>
</evidence>
<dbReference type="InterPro" id="IPR029052">
    <property type="entry name" value="Metallo-depent_PP-like"/>
</dbReference>
<reference evidence="8" key="1">
    <citation type="submission" date="2021-09" db="EMBL/GenBank/DDBJ databases">
        <authorList>
            <consortium name="AG Swart"/>
            <person name="Singh M."/>
            <person name="Singh A."/>
            <person name="Seah K."/>
            <person name="Emmerich C."/>
        </authorList>
    </citation>
    <scope>NUCLEOTIDE SEQUENCE</scope>
    <source>
        <strain evidence="8">ATCC30299</strain>
    </source>
</reference>